<protein>
    <recommendedName>
        <fullName evidence="1">DUF4397 domain-containing protein</fullName>
    </recommendedName>
</protein>
<dbReference type="AlphaFoldDB" id="A0A1M5LCV0"/>
<evidence type="ECO:0000313" key="2">
    <source>
        <dbReference type="EMBL" id="SHG62881.1"/>
    </source>
</evidence>
<feature type="domain" description="DUF4397" evidence="1">
    <location>
        <begin position="41"/>
        <end position="154"/>
    </location>
</feature>
<evidence type="ECO:0000313" key="3">
    <source>
        <dbReference type="Proteomes" id="UP000184287"/>
    </source>
</evidence>
<dbReference type="Pfam" id="PF14344">
    <property type="entry name" value="DUF4397"/>
    <property type="match status" value="1"/>
</dbReference>
<dbReference type="OrthoDB" id="9792011at2"/>
<name>A0A1M5LCV0_9SPHI</name>
<gene>
    <name evidence="2" type="ORF">SAMN04488522_106299</name>
</gene>
<dbReference type="Proteomes" id="UP000184287">
    <property type="component" value="Unassembled WGS sequence"/>
</dbReference>
<evidence type="ECO:0000259" key="1">
    <source>
        <dbReference type="Pfam" id="PF14344"/>
    </source>
</evidence>
<dbReference type="EMBL" id="FQUQ01000006">
    <property type="protein sequence ID" value="SHG62881.1"/>
    <property type="molecule type" value="Genomic_DNA"/>
</dbReference>
<keyword evidence="3" id="KW-1185">Reference proteome</keyword>
<reference evidence="3" key="1">
    <citation type="submission" date="2016-11" db="EMBL/GenBank/DDBJ databases">
        <authorList>
            <person name="Varghese N."/>
            <person name="Submissions S."/>
        </authorList>
    </citation>
    <scope>NUCLEOTIDE SEQUENCE [LARGE SCALE GENOMIC DNA]</scope>
    <source>
        <strain evidence="3">DSM 16990</strain>
    </source>
</reference>
<proteinExistence type="predicted"/>
<dbReference type="RefSeq" id="WP_073236462.1">
    <property type="nucleotide sequence ID" value="NZ_FQUQ01000006.1"/>
</dbReference>
<organism evidence="2 3">
    <name type="scientific">Pedobacter caeni</name>
    <dbReference type="NCBI Taxonomy" id="288992"/>
    <lineage>
        <taxon>Bacteria</taxon>
        <taxon>Pseudomonadati</taxon>
        <taxon>Bacteroidota</taxon>
        <taxon>Sphingobacteriia</taxon>
        <taxon>Sphingobacteriales</taxon>
        <taxon>Sphingobacteriaceae</taxon>
        <taxon>Pedobacter</taxon>
    </lineage>
</organism>
<dbReference type="STRING" id="288992.SAMN04488522_106299"/>
<sequence length="242" mass="25772">MTKYFSPIAKTLVCALTITSLFSSCSKNEGNPGPPLVLPAGLALIHAAPGVAELDFYVVNQKANKVDFSYNTALIYGGVAPGTYELSVTKKGLAEKLGKLEKAEFKTNKAYSAFVTDVTANTIIFVEDDLTPPAADKAKIRLVNLGADAGILDLAITGKAEAVVSKIEYKKASAFVETAAGDEINFEIKENGKTDVLATLPKVKIEKGKIYTIWARGLKAATKEDVKALKLSVMNNTPGVQK</sequence>
<accession>A0A1M5LCV0</accession>
<dbReference type="PROSITE" id="PS51257">
    <property type="entry name" value="PROKAR_LIPOPROTEIN"/>
    <property type="match status" value="1"/>
</dbReference>
<dbReference type="InterPro" id="IPR025510">
    <property type="entry name" value="DUF4397"/>
</dbReference>